<accession>A0A420WMU8</accession>
<dbReference type="OrthoDB" id="9802263at2"/>
<dbReference type="InterPro" id="IPR003313">
    <property type="entry name" value="AraC-bd"/>
</dbReference>
<dbReference type="GO" id="GO:0003700">
    <property type="term" value="F:DNA-binding transcription factor activity"/>
    <property type="evidence" value="ECO:0007669"/>
    <property type="project" value="InterPro"/>
</dbReference>
<dbReference type="EMBL" id="RBIG01000001">
    <property type="protein sequence ID" value="RKQ72309.1"/>
    <property type="molecule type" value="Genomic_DNA"/>
</dbReference>
<evidence type="ECO:0000313" key="8">
    <source>
        <dbReference type="EMBL" id="RKQ72309.1"/>
    </source>
</evidence>
<name>A0A420WMU8_9PROT</name>
<dbReference type="SUPFAM" id="SSF46689">
    <property type="entry name" value="Homeodomain-like"/>
    <property type="match status" value="1"/>
</dbReference>
<feature type="region of interest" description="Disordered" evidence="6">
    <location>
        <begin position="270"/>
        <end position="290"/>
    </location>
</feature>
<dbReference type="Gene3D" id="1.10.10.60">
    <property type="entry name" value="Homeodomain-like"/>
    <property type="match status" value="1"/>
</dbReference>
<sequence>MAGSHSDLSETHIVGDDTRQLIVRAQDCNALATRQISHVGVGDAAPPYRIVRTHLSGTYVHATLGGEGRMLLDGRWRPHRAGMVSLAPAHVLHAFHAIPSRRWQYCWVRYMPHSPRSAIGFIAPVMARFDAEPLRHAILGLYREVEAGGDTGAAMLWIDLIEHYITRFAEPLQREDRLRSVWERVQQELDRPWTAGDLAGLANISGEHLRRLCQASLGRSPMQQLTYLRIQHAAHQLATTQTTIEEIALGVGYNNPFAFSNTFKRMTGFRPSHFRNRRQSDRESDRESDA</sequence>
<dbReference type="SMART" id="SM00342">
    <property type="entry name" value="HTH_ARAC"/>
    <property type="match status" value="1"/>
</dbReference>
<dbReference type="Proteomes" id="UP000277424">
    <property type="component" value="Unassembled WGS sequence"/>
</dbReference>
<evidence type="ECO:0000256" key="2">
    <source>
        <dbReference type="ARBA" id="ARBA00023015"/>
    </source>
</evidence>
<dbReference type="InterPro" id="IPR020449">
    <property type="entry name" value="Tscrpt_reg_AraC-type_HTH"/>
</dbReference>
<evidence type="ECO:0000256" key="3">
    <source>
        <dbReference type="ARBA" id="ARBA00023125"/>
    </source>
</evidence>
<dbReference type="PANTHER" id="PTHR46796">
    <property type="entry name" value="HTH-TYPE TRANSCRIPTIONAL ACTIVATOR RHAS-RELATED"/>
    <property type="match status" value="1"/>
</dbReference>
<dbReference type="AlphaFoldDB" id="A0A420WMU8"/>
<evidence type="ECO:0000313" key="9">
    <source>
        <dbReference type="Proteomes" id="UP000277424"/>
    </source>
</evidence>
<dbReference type="RefSeq" id="WP_083859449.1">
    <property type="nucleotide sequence ID" value="NZ_RBIG01000001.1"/>
</dbReference>
<gene>
    <name evidence="8" type="ORF">BCL74_0072</name>
</gene>
<evidence type="ECO:0000259" key="7">
    <source>
        <dbReference type="PROSITE" id="PS01124"/>
    </source>
</evidence>
<evidence type="ECO:0000256" key="6">
    <source>
        <dbReference type="SAM" id="MobiDB-lite"/>
    </source>
</evidence>
<proteinExistence type="predicted"/>
<dbReference type="InterPro" id="IPR009057">
    <property type="entry name" value="Homeodomain-like_sf"/>
</dbReference>
<dbReference type="InterPro" id="IPR050204">
    <property type="entry name" value="AraC_XylS_family_regulators"/>
</dbReference>
<reference evidence="8 9" key="1">
    <citation type="submission" date="2018-10" db="EMBL/GenBank/DDBJ databases">
        <title>Comparative analysis of microorganisms from saline springs in Andes Mountain Range, Colombia.</title>
        <authorList>
            <person name="Rubin E."/>
        </authorList>
    </citation>
    <scope>NUCLEOTIDE SEQUENCE [LARGE SCALE GENOMIC DNA]</scope>
    <source>
        <strain evidence="8 9">USBA 36</strain>
    </source>
</reference>
<feature type="domain" description="HTH araC/xylS-type" evidence="7">
    <location>
        <begin position="179"/>
        <end position="277"/>
    </location>
</feature>
<protein>
    <submittedName>
        <fullName evidence="8">AraC-like DNA-binding protein</fullName>
    </submittedName>
</protein>
<dbReference type="InterPro" id="IPR037923">
    <property type="entry name" value="HTH-like"/>
</dbReference>
<evidence type="ECO:0000256" key="4">
    <source>
        <dbReference type="ARBA" id="ARBA00023159"/>
    </source>
</evidence>
<dbReference type="Pfam" id="PF02311">
    <property type="entry name" value="AraC_binding"/>
    <property type="match status" value="1"/>
</dbReference>
<dbReference type="PRINTS" id="PR00032">
    <property type="entry name" value="HTHARAC"/>
</dbReference>
<dbReference type="PANTHER" id="PTHR46796:SF13">
    <property type="entry name" value="HTH-TYPE TRANSCRIPTIONAL ACTIVATOR RHAS"/>
    <property type="match status" value="1"/>
</dbReference>
<keyword evidence="2" id="KW-0805">Transcription regulation</keyword>
<evidence type="ECO:0000256" key="5">
    <source>
        <dbReference type="ARBA" id="ARBA00023163"/>
    </source>
</evidence>
<evidence type="ECO:0000256" key="1">
    <source>
        <dbReference type="ARBA" id="ARBA00022490"/>
    </source>
</evidence>
<organism evidence="8 9">
    <name type="scientific">Oceanibaculum indicum</name>
    <dbReference type="NCBI Taxonomy" id="526216"/>
    <lineage>
        <taxon>Bacteria</taxon>
        <taxon>Pseudomonadati</taxon>
        <taxon>Pseudomonadota</taxon>
        <taxon>Alphaproteobacteria</taxon>
        <taxon>Rhodospirillales</taxon>
        <taxon>Oceanibaculaceae</taxon>
        <taxon>Oceanibaculum</taxon>
    </lineage>
</organism>
<keyword evidence="5" id="KW-0804">Transcription</keyword>
<keyword evidence="3 8" id="KW-0238">DNA-binding</keyword>
<dbReference type="SUPFAM" id="SSF51215">
    <property type="entry name" value="Regulatory protein AraC"/>
    <property type="match status" value="1"/>
</dbReference>
<dbReference type="GO" id="GO:0043565">
    <property type="term" value="F:sequence-specific DNA binding"/>
    <property type="evidence" value="ECO:0007669"/>
    <property type="project" value="InterPro"/>
</dbReference>
<dbReference type="InterPro" id="IPR018060">
    <property type="entry name" value="HTH_AraC"/>
</dbReference>
<keyword evidence="4" id="KW-0010">Activator</keyword>
<feature type="compositionally biased region" description="Basic and acidic residues" evidence="6">
    <location>
        <begin position="278"/>
        <end position="290"/>
    </location>
</feature>
<dbReference type="Pfam" id="PF12833">
    <property type="entry name" value="HTH_18"/>
    <property type="match status" value="1"/>
</dbReference>
<keyword evidence="1" id="KW-0963">Cytoplasm</keyword>
<comment type="caution">
    <text evidence="8">The sequence shown here is derived from an EMBL/GenBank/DDBJ whole genome shotgun (WGS) entry which is preliminary data.</text>
</comment>
<dbReference type="PROSITE" id="PS01124">
    <property type="entry name" value="HTH_ARAC_FAMILY_2"/>
    <property type="match status" value="1"/>
</dbReference>